<keyword evidence="2" id="KW-1185">Reference proteome</keyword>
<dbReference type="OrthoDB" id="7273451at2"/>
<dbReference type="Gene3D" id="3.40.50.150">
    <property type="entry name" value="Vaccinia Virus protein VP39"/>
    <property type="match status" value="1"/>
</dbReference>
<dbReference type="EMBL" id="OCTN01000001">
    <property type="protein sequence ID" value="SOH92533.1"/>
    <property type="molecule type" value="Genomic_DNA"/>
</dbReference>
<organism evidence="1 2">
    <name type="scientific">Pontivivens marinum</name>
    <dbReference type="NCBI Taxonomy" id="1690039"/>
    <lineage>
        <taxon>Bacteria</taxon>
        <taxon>Pseudomonadati</taxon>
        <taxon>Pseudomonadota</taxon>
        <taxon>Alphaproteobacteria</taxon>
        <taxon>Rhodobacterales</taxon>
        <taxon>Paracoccaceae</taxon>
        <taxon>Pontivivens</taxon>
    </lineage>
</organism>
<dbReference type="RefSeq" id="WP_097928107.1">
    <property type="nucleotide sequence ID" value="NZ_OCTN01000001.1"/>
</dbReference>
<dbReference type="InterPro" id="IPR029063">
    <property type="entry name" value="SAM-dependent_MTases_sf"/>
</dbReference>
<name>A0A2C9CMQ3_9RHOB</name>
<dbReference type="AlphaFoldDB" id="A0A2C9CMQ3"/>
<dbReference type="Proteomes" id="UP000220034">
    <property type="component" value="Unassembled WGS sequence"/>
</dbReference>
<sequence length="258" mass="27700">MSFSIDWLDLREPADLRARDQGLIATLAEWCAGRTPRILDLGSGTGSSYRGLSPHIGGQWTLTDIDTALLREATQRHGDEPSFATTRNVDLMADLEELIAETQPDLICGSALIDLASAQWLNRLAAALPPTAAFYMALSYDGIEHWSPQPPHEETAHQAFLSHQRTDKGFGPALGPDAASYMAEKLSERGWQVQSALSPWVLDRSDAALIAPLATGSAAAVAETGALSDSDLHEWAAGRAVARNVTVGHIDLLALPRA</sequence>
<dbReference type="CDD" id="cd02440">
    <property type="entry name" value="AdoMet_MTases"/>
    <property type="match status" value="1"/>
</dbReference>
<evidence type="ECO:0000313" key="1">
    <source>
        <dbReference type="EMBL" id="SOH92533.1"/>
    </source>
</evidence>
<dbReference type="SUPFAM" id="SSF53335">
    <property type="entry name" value="S-adenosyl-L-methionine-dependent methyltransferases"/>
    <property type="match status" value="1"/>
</dbReference>
<gene>
    <name evidence="1" type="ORF">SAMN06273572_101380</name>
</gene>
<proteinExistence type="predicted"/>
<accession>A0A2C9CMQ3</accession>
<reference evidence="2" key="1">
    <citation type="submission" date="2017-09" db="EMBL/GenBank/DDBJ databases">
        <authorList>
            <person name="Varghese N."/>
            <person name="Submissions S."/>
        </authorList>
    </citation>
    <scope>NUCLEOTIDE SEQUENCE [LARGE SCALE GENOMIC DNA]</scope>
    <source>
        <strain evidence="2">C7</strain>
    </source>
</reference>
<evidence type="ECO:0008006" key="3">
    <source>
        <dbReference type="Google" id="ProtNLM"/>
    </source>
</evidence>
<evidence type="ECO:0000313" key="2">
    <source>
        <dbReference type="Proteomes" id="UP000220034"/>
    </source>
</evidence>
<protein>
    <recommendedName>
        <fullName evidence="3">Methyltransferase domain-containing protein</fullName>
    </recommendedName>
</protein>